<dbReference type="AlphaFoldDB" id="A0A6A6I4C8"/>
<gene>
    <name evidence="1" type="ORF">BU26DRAFT_490182</name>
</gene>
<sequence>MHLQCPLYNQATLPAAIAISPRPSQPATMSHITPKRVVLRCREQYLREQGMMVEAFFESQNLLNLEDYGVHICGEPSSPTILYLVLDLYCKEIPSVDLREVELQVFKVSKNNTFTFKDLGEDASKMAYQRSLTLDWGANQSNQRS</sequence>
<evidence type="ECO:0000313" key="2">
    <source>
        <dbReference type="Proteomes" id="UP000800094"/>
    </source>
</evidence>
<dbReference type="RefSeq" id="XP_033680073.1">
    <property type="nucleotide sequence ID" value="XM_033826051.1"/>
</dbReference>
<name>A0A6A6I4C8_9PLEO</name>
<dbReference type="GeneID" id="54579381"/>
<protein>
    <submittedName>
        <fullName evidence="1">Uncharacterized protein</fullName>
    </submittedName>
</protein>
<evidence type="ECO:0000313" key="1">
    <source>
        <dbReference type="EMBL" id="KAF2245069.1"/>
    </source>
</evidence>
<accession>A0A6A6I4C8</accession>
<dbReference type="Proteomes" id="UP000800094">
    <property type="component" value="Unassembled WGS sequence"/>
</dbReference>
<proteinExistence type="predicted"/>
<organism evidence="1 2">
    <name type="scientific">Trematosphaeria pertusa</name>
    <dbReference type="NCBI Taxonomy" id="390896"/>
    <lineage>
        <taxon>Eukaryota</taxon>
        <taxon>Fungi</taxon>
        <taxon>Dikarya</taxon>
        <taxon>Ascomycota</taxon>
        <taxon>Pezizomycotina</taxon>
        <taxon>Dothideomycetes</taxon>
        <taxon>Pleosporomycetidae</taxon>
        <taxon>Pleosporales</taxon>
        <taxon>Massarineae</taxon>
        <taxon>Trematosphaeriaceae</taxon>
        <taxon>Trematosphaeria</taxon>
    </lineage>
</organism>
<dbReference type="OrthoDB" id="3709982at2759"/>
<reference evidence="1" key="1">
    <citation type="journal article" date="2020" name="Stud. Mycol.">
        <title>101 Dothideomycetes genomes: a test case for predicting lifestyles and emergence of pathogens.</title>
        <authorList>
            <person name="Haridas S."/>
            <person name="Albert R."/>
            <person name="Binder M."/>
            <person name="Bloem J."/>
            <person name="Labutti K."/>
            <person name="Salamov A."/>
            <person name="Andreopoulos B."/>
            <person name="Baker S."/>
            <person name="Barry K."/>
            <person name="Bills G."/>
            <person name="Bluhm B."/>
            <person name="Cannon C."/>
            <person name="Castanera R."/>
            <person name="Culley D."/>
            <person name="Daum C."/>
            <person name="Ezra D."/>
            <person name="Gonzalez J."/>
            <person name="Henrissat B."/>
            <person name="Kuo A."/>
            <person name="Liang C."/>
            <person name="Lipzen A."/>
            <person name="Lutzoni F."/>
            <person name="Magnuson J."/>
            <person name="Mondo S."/>
            <person name="Nolan M."/>
            <person name="Ohm R."/>
            <person name="Pangilinan J."/>
            <person name="Park H.-J."/>
            <person name="Ramirez L."/>
            <person name="Alfaro M."/>
            <person name="Sun H."/>
            <person name="Tritt A."/>
            <person name="Yoshinaga Y."/>
            <person name="Zwiers L.-H."/>
            <person name="Turgeon B."/>
            <person name="Goodwin S."/>
            <person name="Spatafora J."/>
            <person name="Crous P."/>
            <person name="Grigoriev I."/>
        </authorList>
    </citation>
    <scope>NUCLEOTIDE SEQUENCE</scope>
    <source>
        <strain evidence="1">CBS 122368</strain>
    </source>
</reference>
<dbReference type="EMBL" id="ML987201">
    <property type="protein sequence ID" value="KAF2245069.1"/>
    <property type="molecule type" value="Genomic_DNA"/>
</dbReference>
<keyword evidence="2" id="KW-1185">Reference proteome</keyword>